<dbReference type="AlphaFoldDB" id="A0AA88DTE1"/>
<protein>
    <submittedName>
        <fullName evidence="1">Uncharacterized protein</fullName>
    </submittedName>
</protein>
<dbReference type="Proteomes" id="UP001187192">
    <property type="component" value="Unassembled WGS sequence"/>
</dbReference>
<reference evidence="1" key="1">
    <citation type="submission" date="2023-07" db="EMBL/GenBank/DDBJ databases">
        <title>draft genome sequence of fig (Ficus carica).</title>
        <authorList>
            <person name="Takahashi T."/>
            <person name="Nishimura K."/>
        </authorList>
    </citation>
    <scope>NUCLEOTIDE SEQUENCE</scope>
</reference>
<gene>
    <name evidence="1" type="ORF">TIFTF001_030428</name>
</gene>
<name>A0AA88DTE1_FICCA</name>
<sequence>MGIKYSLLNPEHLEIHAYLRFSSYGYYSFLGRRIWIFREETLAFLGEELEAFGRKHFQLKLQSDDDLNDEDIQRAYKEVYNKWIQVYKINNYLEDWVAELHKEKDVLKKAMINCEFLAAEKEMKLQEILLKLENTQKSFKMLNSGTA</sequence>
<comment type="caution">
    <text evidence="1">The sequence shown here is derived from an EMBL/GenBank/DDBJ whole genome shotgun (WGS) entry which is preliminary data.</text>
</comment>
<evidence type="ECO:0000313" key="1">
    <source>
        <dbReference type="EMBL" id="GMN61335.1"/>
    </source>
</evidence>
<keyword evidence="2" id="KW-1185">Reference proteome</keyword>
<proteinExistence type="predicted"/>
<organism evidence="1 2">
    <name type="scientific">Ficus carica</name>
    <name type="common">Common fig</name>
    <dbReference type="NCBI Taxonomy" id="3494"/>
    <lineage>
        <taxon>Eukaryota</taxon>
        <taxon>Viridiplantae</taxon>
        <taxon>Streptophyta</taxon>
        <taxon>Embryophyta</taxon>
        <taxon>Tracheophyta</taxon>
        <taxon>Spermatophyta</taxon>
        <taxon>Magnoliopsida</taxon>
        <taxon>eudicotyledons</taxon>
        <taxon>Gunneridae</taxon>
        <taxon>Pentapetalae</taxon>
        <taxon>rosids</taxon>
        <taxon>fabids</taxon>
        <taxon>Rosales</taxon>
        <taxon>Moraceae</taxon>
        <taxon>Ficeae</taxon>
        <taxon>Ficus</taxon>
    </lineage>
</organism>
<accession>A0AA88DTE1</accession>
<evidence type="ECO:0000313" key="2">
    <source>
        <dbReference type="Proteomes" id="UP001187192"/>
    </source>
</evidence>
<dbReference type="EMBL" id="BTGU01000110">
    <property type="protein sequence ID" value="GMN61335.1"/>
    <property type="molecule type" value="Genomic_DNA"/>
</dbReference>